<sequence>MTNYRPAGSTAEGPFEVVITPDSAGWGCSGLRVLHLDGSQEVSTADSEALVLPLSGSCVVTVDGAAFDLTGRAGVFDGVTDFAYLPRDSTAVITGTGRFALPSARTDRRLPARYGPAERVPVELRGAGNCSRQVHNYCLPHTFDADQLLVCEVLTPGGNWSSYPPHKHDEAREGESELEEIYYFEVANGGMGYQRVYGTEQRPVDVLAEVRDGDVVLIPHGWHGPSMAAPGYDLYYLNVMAGPGPDRAWLICDDPAHGWVRQTWESQDVDPRLPFGRKQ</sequence>
<dbReference type="RefSeq" id="WP_253765836.1">
    <property type="nucleotide sequence ID" value="NZ_JAMTCK010000001.1"/>
</dbReference>
<dbReference type="Pfam" id="PF04962">
    <property type="entry name" value="KduI"/>
    <property type="match status" value="1"/>
</dbReference>
<dbReference type="EMBL" id="JAMTCK010000001">
    <property type="protein sequence ID" value="MCP2163315.1"/>
    <property type="molecule type" value="Genomic_DNA"/>
</dbReference>
<dbReference type="InterPro" id="IPR021120">
    <property type="entry name" value="KduI/IolB_isomerase"/>
</dbReference>
<keyword evidence="1 2" id="KW-0413">Isomerase</keyword>
<dbReference type="PANTHER" id="PTHR39193:SF1">
    <property type="entry name" value="5-DEOXY-GLUCURONATE ISOMERASE"/>
    <property type="match status" value="1"/>
</dbReference>
<keyword evidence="3" id="KW-1185">Reference proteome</keyword>
<dbReference type="AlphaFoldDB" id="A0AAE3G850"/>
<evidence type="ECO:0000313" key="3">
    <source>
        <dbReference type="Proteomes" id="UP001206128"/>
    </source>
</evidence>
<dbReference type="Proteomes" id="UP001206128">
    <property type="component" value="Unassembled WGS sequence"/>
</dbReference>
<dbReference type="SUPFAM" id="SSF51182">
    <property type="entry name" value="RmlC-like cupins"/>
    <property type="match status" value="1"/>
</dbReference>
<dbReference type="PIRSF" id="PIRSF036628">
    <property type="entry name" value="IolB"/>
    <property type="match status" value="1"/>
</dbReference>
<evidence type="ECO:0000313" key="2">
    <source>
        <dbReference type="EMBL" id="MCP2163315.1"/>
    </source>
</evidence>
<dbReference type="InterPro" id="IPR014710">
    <property type="entry name" value="RmlC-like_jellyroll"/>
</dbReference>
<evidence type="ECO:0000256" key="1">
    <source>
        <dbReference type="ARBA" id="ARBA00023235"/>
    </source>
</evidence>
<dbReference type="GO" id="GO:0008880">
    <property type="term" value="F:glucuronate isomerase activity"/>
    <property type="evidence" value="ECO:0007669"/>
    <property type="project" value="InterPro"/>
</dbReference>
<name>A0AAE3G850_9PSEU</name>
<dbReference type="NCBIfam" id="TIGR04378">
    <property type="entry name" value="myo_inos_iolB"/>
    <property type="match status" value="1"/>
</dbReference>
<proteinExistence type="predicted"/>
<dbReference type="InterPro" id="IPR011051">
    <property type="entry name" value="RmlC_Cupin_sf"/>
</dbReference>
<comment type="caution">
    <text evidence="2">The sequence shown here is derived from an EMBL/GenBank/DDBJ whole genome shotgun (WGS) entry which is preliminary data.</text>
</comment>
<dbReference type="PANTHER" id="PTHR39193">
    <property type="entry name" value="5-DEOXY-GLUCURONATE ISOMERASE"/>
    <property type="match status" value="1"/>
</dbReference>
<accession>A0AAE3G850</accession>
<gene>
    <name evidence="2" type="ORF">LX83_000155</name>
</gene>
<dbReference type="GO" id="GO:0019310">
    <property type="term" value="P:inositol catabolic process"/>
    <property type="evidence" value="ECO:0007669"/>
    <property type="project" value="InterPro"/>
</dbReference>
<dbReference type="Gene3D" id="2.60.120.10">
    <property type="entry name" value="Jelly Rolls"/>
    <property type="match status" value="2"/>
</dbReference>
<reference evidence="2" key="1">
    <citation type="submission" date="2022-06" db="EMBL/GenBank/DDBJ databases">
        <title>Genomic Encyclopedia of Archaeal and Bacterial Type Strains, Phase II (KMG-II): from individual species to whole genera.</title>
        <authorList>
            <person name="Goeker M."/>
        </authorList>
    </citation>
    <scope>NUCLEOTIDE SEQUENCE</scope>
    <source>
        <strain evidence="2">DSM 43935</strain>
    </source>
</reference>
<organism evidence="2 3">
    <name type="scientific">Goodfellowiella coeruleoviolacea</name>
    <dbReference type="NCBI Taxonomy" id="334858"/>
    <lineage>
        <taxon>Bacteria</taxon>
        <taxon>Bacillati</taxon>
        <taxon>Actinomycetota</taxon>
        <taxon>Actinomycetes</taxon>
        <taxon>Pseudonocardiales</taxon>
        <taxon>Pseudonocardiaceae</taxon>
        <taxon>Goodfellowiella</taxon>
    </lineage>
</organism>
<dbReference type="InterPro" id="IPR024203">
    <property type="entry name" value="Deoxy-glucuronate_isom_IolB"/>
</dbReference>
<protein>
    <submittedName>
        <fullName evidence="2">5-deoxy-glucuronate isomerase</fullName>
    </submittedName>
</protein>